<accession>A0A7S7NWD7</accession>
<gene>
    <name evidence="2" type="ORF">IRI77_14150</name>
</gene>
<reference evidence="2 3" key="1">
    <citation type="submission" date="2020-10" db="EMBL/GenBank/DDBJ databases">
        <title>Complete genome sequence of Paludibaculum fermentans P105T, a facultatively anaerobic acidobacterium capable of dissimilatory Fe(III) reduction.</title>
        <authorList>
            <person name="Dedysh S.N."/>
            <person name="Beletsky A.V."/>
            <person name="Kulichevskaya I.S."/>
            <person name="Mardanov A.V."/>
            <person name="Ravin N.V."/>
        </authorList>
    </citation>
    <scope>NUCLEOTIDE SEQUENCE [LARGE SCALE GENOMIC DNA]</scope>
    <source>
        <strain evidence="2 3">P105</strain>
    </source>
</reference>
<feature type="domain" description="Bacterial repeat" evidence="1">
    <location>
        <begin position="521"/>
        <end position="591"/>
    </location>
</feature>
<sequence>MLLATAATAFGQSTPLQCIANSATTPPLRASEISARLGEIVLNCSGGTPTPPGQAVPTMDFQVYFNANYTGRTAGAFTESLLLIDEPGPLAQVPCTGDPSSCGWTGGSPGVNVFQGKVLAPNAIAFYGVPVDPPGDFKQRVFRFTNLRINASALPVLTAATATITASGLTVKQGAEMIIGYTQTAMRAGVRNAAGDTTVNSPTGIEFPNCTTVTKQRFANLRFSELFGTALQAPNWTYDPVTGAAGTPNRQATIGTLYNTESGFYNPNFPATNNLNKAGLTDSGIRMQANFSGLPAGATIYISTVAVTYTDGVPAPSSGSVEQARLITSATGAFAPVAASETLDGIPVAALPITQGSATAVWEVVKGNPGSIGDFDFPVWVSFPGNSVGLGTASVTMRLGPVSSEAGASDTAWMPRFADSSTTLPLMTTLNMCPATQYLVTTSPAFLPVTVDGQSYTSPKAFPWQPGSTHTISVGAAVPVGVGMRRSFLGWSDGGALTHSITVPPTPTTFTAGFKLQYLLDLTVTPAAGGTVTLTPPSTDHYYDPATSVQITASLNPLYSFAGFSGDVSTSYYDQSVYMSGPKRVTATFVKAGDVSSTVGVSPASGTGSVVEFSATYEGSQGADSLKWVQLLLAAAPDGGGQPFCFVHYDVQGNAFWLYSDVYGFFRGPVSPGSSSTELQGSACAFDRALHPYPIANGPRLTVPMKLFFKTAGPKNVYMRALDMAGVDTGWVQRGTWIQEVLPAPLLNLNASTGGAATPFFQLGMTDQFNSEWRSAPLGWVQFLIAADSTGGGQPFCFVHYDRAGDGLWMYSSDVGFFLGPVKPRTSSTLLDSSACSLDTVQSGPSGSSWMGFQLDLQLSLKQPMQGLKKLYMRSMDGLQLDSGWQFVGTHQVP</sequence>
<dbReference type="KEGG" id="pfer:IRI77_14150"/>
<dbReference type="RefSeq" id="WP_194452691.1">
    <property type="nucleotide sequence ID" value="NZ_CP063849.1"/>
</dbReference>
<keyword evidence="3" id="KW-1185">Reference proteome</keyword>
<dbReference type="AlphaFoldDB" id="A0A7S7NWD7"/>
<evidence type="ECO:0000313" key="2">
    <source>
        <dbReference type="EMBL" id="QOY91036.1"/>
    </source>
</evidence>
<evidence type="ECO:0000259" key="1">
    <source>
        <dbReference type="Pfam" id="PF18998"/>
    </source>
</evidence>
<dbReference type="EMBL" id="CP063849">
    <property type="protein sequence ID" value="QOY91036.1"/>
    <property type="molecule type" value="Genomic_DNA"/>
</dbReference>
<proteinExistence type="predicted"/>
<dbReference type="Proteomes" id="UP000593892">
    <property type="component" value="Chromosome"/>
</dbReference>
<name>A0A7S7NWD7_PALFE</name>
<evidence type="ECO:0000313" key="3">
    <source>
        <dbReference type="Proteomes" id="UP000593892"/>
    </source>
</evidence>
<dbReference type="InterPro" id="IPR044060">
    <property type="entry name" value="Bacterial_rp_domain"/>
</dbReference>
<organism evidence="2 3">
    <name type="scientific">Paludibaculum fermentans</name>
    <dbReference type="NCBI Taxonomy" id="1473598"/>
    <lineage>
        <taxon>Bacteria</taxon>
        <taxon>Pseudomonadati</taxon>
        <taxon>Acidobacteriota</taxon>
        <taxon>Terriglobia</taxon>
        <taxon>Bryobacterales</taxon>
        <taxon>Bryobacteraceae</taxon>
        <taxon>Paludibaculum</taxon>
    </lineage>
</organism>
<protein>
    <recommendedName>
        <fullName evidence="1">Bacterial repeat domain-containing protein</fullName>
    </recommendedName>
</protein>
<dbReference type="Pfam" id="PF18998">
    <property type="entry name" value="Flg_new_2"/>
    <property type="match status" value="1"/>
</dbReference>